<reference evidence="15 18" key="1">
    <citation type="submission" date="2023-10" db="EMBL/GenBank/DDBJ databases">
        <title>Genomes of two closely related lineages of the louse Polyplax serrata with different host specificities.</title>
        <authorList>
            <person name="Martinu J."/>
            <person name="Tarabai H."/>
            <person name="Stefka J."/>
            <person name="Hypsa V."/>
        </authorList>
    </citation>
    <scope>NUCLEOTIDE SEQUENCE [LARGE SCALE GENOMIC DNA]</scope>
    <source>
        <strain evidence="16">98ZLc_SE</strain>
        <strain evidence="15">HR10_N</strain>
    </source>
</reference>
<evidence type="ECO:0000313" key="15">
    <source>
        <dbReference type="EMBL" id="KAK6625883.1"/>
    </source>
</evidence>
<comment type="function">
    <text evidence="11">Has a role in transcriptional regulation. Acts in parallel with the Ras/MAPK and the PI3K/PKB pathways in the control of cell identity and cellular growth. Essential for regulation of the cytoskeleton and cell growth but not for cell proliferation or growth rate. Required specifically for the microtubule-based basal transport of lipid droplets. Plays a partially redundant function downstream of Raf in cell fate specification in the developing eye. Pair-rule protein that regulates embryonic cellularization, gastrulation and segmentation.</text>
</comment>
<keyword evidence="4" id="KW-0217">Developmental protein</keyword>
<comment type="similarity">
    <text evidence="2">Belongs to the AF4 family.</text>
</comment>
<evidence type="ECO:0000313" key="16">
    <source>
        <dbReference type="EMBL" id="KAK6637597.1"/>
    </source>
</evidence>
<dbReference type="InterPro" id="IPR007797">
    <property type="entry name" value="AF4/FMR2"/>
</dbReference>
<evidence type="ECO:0000256" key="3">
    <source>
        <dbReference type="ARBA" id="ARBA00021888"/>
    </source>
</evidence>
<dbReference type="Pfam" id="PF18876">
    <property type="entry name" value="AFF4_CHD"/>
    <property type="match status" value="1"/>
</dbReference>
<keyword evidence="9" id="KW-0804">Transcription</keyword>
<name>A0AAN8S1Z4_POLSC</name>
<evidence type="ECO:0000256" key="10">
    <source>
        <dbReference type="ARBA" id="ARBA00023242"/>
    </source>
</evidence>
<keyword evidence="7" id="KW-0805">Transcription regulation</keyword>
<dbReference type="EMBL" id="JAWJWF010000002">
    <property type="protein sequence ID" value="KAK6637597.1"/>
    <property type="molecule type" value="Genomic_DNA"/>
</dbReference>
<evidence type="ECO:0000256" key="4">
    <source>
        <dbReference type="ARBA" id="ARBA00022473"/>
    </source>
</evidence>
<feature type="domain" description="AF4/FMR2 C-terminal homology" evidence="14">
    <location>
        <begin position="18"/>
        <end position="142"/>
    </location>
</feature>
<dbReference type="GO" id="GO:0010468">
    <property type="term" value="P:regulation of gene expression"/>
    <property type="evidence" value="ECO:0007669"/>
    <property type="project" value="InterPro"/>
</dbReference>
<feature type="region of interest" description="Disordered" evidence="13">
    <location>
        <begin position="24"/>
        <end position="64"/>
    </location>
</feature>
<dbReference type="Proteomes" id="UP001359485">
    <property type="component" value="Unassembled WGS sequence"/>
</dbReference>
<dbReference type="GO" id="GO:0007366">
    <property type="term" value="P:periodic partitioning by pair rule gene"/>
    <property type="evidence" value="ECO:0007669"/>
    <property type="project" value="UniProtKB-KW"/>
</dbReference>
<dbReference type="GO" id="GO:0003677">
    <property type="term" value="F:DNA binding"/>
    <property type="evidence" value="ECO:0007669"/>
    <property type="project" value="UniProtKB-KW"/>
</dbReference>
<keyword evidence="10" id="KW-0539">Nucleus</keyword>
<evidence type="ECO:0000256" key="11">
    <source>
        <dbReference type="ARBA" id="ARBA00024653"/>
    </source>
</evidence>
<dbReference type="PANTHER" id="PTHR10528:SF17">
    <property type="entry name" value="AF4_FMR2 FAMILY MEMBER LILLI"/>
    <property type="match status" value="1"/>
</dbReference>
<protein>
    <recommendedName>
        <fullName evidence="3">AF4/FMR2 family member lilli</fullName>
    </recommendedName>
    <alternativeName>
        <fullName evidence="12">Protein lilliputian</fullName>
    </alternativeName>
</protein>
<evidence type="ECO:0000256" key="8">
    <source>
        <dbReference type="ARBA" id="ARBA00023125"/>
    </source>
</evidence>
<keyword evidence="5" id="KW-0597">Phosphoprotein</keyword>
<dbReference type="EMBL" id="JAWJWE010000037">
    <property type="protein sequence ID" value="KAK6625883.1"/>
    <property type="molecule type" value="Genomic_DNA"/>
</dbReference>
<evidence type="ECO:0000256" key="6">
    <source>
        <dbReference type="ARBA" id="ARBA00022788"/>
    </source>
</evidence>
<keyword evidence="17" id="KW-1185">Reference proteome</keyword>
<sequence>MSKQEVKEQRKILLDYGTKVSTQPVETICGGHGTPSPNSPTPSPAGSVGSVGSQSSGYSSGELRAPHVPVPVQVHSAHMKQTTHFGLLLSCHDLWDQADQLVYAGKHKDFFIELERDCGPLTLHSSLNDLVRYVRKGIQRLKNL</sequence>
<evidence type="ECO:0000256" key="5">
    <source>
        <dbReference type="ARBA" id="ARBA00022553"/>
    </source>
</evidence>
<evidence type="ECO:0000256" key="7">
    <source>
        <dbReference type="ARBA" id="ARBA00023015"/>
    </source>
</evidence>
<dbReference type="Proteomes" id="UP001372834">
    <property type="component" value="Unassembled WGS sequence"/>
</dbReference>
<keyword evidence="8" id="KW-0238">DNA-binding</keyword>
<dbReference type="InterPro" id="IPR043640">
    <property type="entry name" value="AF4/FMR2_CHD"/>
</dbReference>
<evidence type="ECO:0000256" key="9">
    <source>
        <dbReference type="ARBA" id="ARBA00023163"/>
    </source>
</evidence>
<organism evidence="15 18">
    <name type="scientific">Polyplax serrata</name>
    <name type="common">Common mouse louse</name>
    <dbReference type="NCBI Taxonomy" id="468196"/>
    <lineage>
        <taxon>Eukaryota</taxon>
        <taxon>Metazoa</taxon>
        <taxon>Ecdysozoa</taxon>
        <taxon>Arthropoda</taxon>
        <taxon>Hexapoda</taxon>
        <taxon>Insecta</taxon>
        <taxon>Pterygota</taxon>
        <taxon>Neoptera</taxon>
        <taxon>Paraneoptera</taxon>
        <taxon>Psocodea</taxon>
        <taxon>Troctomorpha</taxon>
        <taxon>Phthiraptera</taxon>
        <taxon>Anoplura</taxon>
        <taxon>Polyplacidae</taxon>
        <taxon>Polyplax</taxon>
    </lineage>
</organism>
<keyword evidence="6" id="KW-0562">Pair-rule protein</keyword>
<evidence type="ECO:0000256" key="13">
    <source>
        <dbReference type="SAM" id="MobiDB-lite"/>
    </source>
</evidence>
<evidence type="ECO:0000259" key="14">
    <source>
        <dbReference type="Pfam" id="PF18876"/>
    </source>
</evidence>
<comment type="subcellular location">
    <subcellularLocation>
        <location evidence="1">Nucleus</location>
    </subcellularLocation>
</comment>
<evidence type="ECO:0000256" key="12">
    <source>
        <dbReference type="ARBA" id="ARBA00032149"/>
    </source>
</evidence>
<evidence type="ECO:0000256" key="2">
    <source>
        <dbReference type="ARBA" id="ARBA00007354"/>
    </source>
</evidence>
<proteinExistence type="inferred from homology"/>
<accession>A0AAN8S1Z4</accession>
<feature type="compositionally biased region" description="Low complexity" evidence="13">
    <location>
        <begin position="44"/>
        <end position="61"/>
    </location>
</feature>
<comment type="caution">
    <text evidence="15">The sequence shown here is derived from an EMBL/GenBank/DDBJ whole genome shotgun (WGS) entry which is preliminary data.</text>
</comment>
<gene>
    <name evidence="15" type="ORF">RUM43_006182</name>
    <name evidence="16" type="ORF">RUM44_008019</name>
</gene>
<dbReference type="AlphaFoldDB" id="A0AAN8S1Z4"/>
<evidence type="ECO:0000313" key="17">
    <source>
        <dbReference type="Proteomes" id="UP001359485"/>
    </source>
</evidence>
<dbReference type="PANTHER" id="PTHR10528">
    <property type="entry name" value="AF4/FMR2 FAMILY MEMBER"/>
    <property type="match status" value="1"/>
</dbReference>
<evidence type="ECO:0000313" key="18">
    <source>
        <dbReference type="Proteomes" id="UP001372834"/>
    </source>
</evidence>
<dbReference type="GO" id="GO:0032783">
    <property type="term" value="C:super elongation complex"/>
    <property type="evidence" value="ECO:0007669"/>
    <property type="project" value="TreeGrafter"/>
</dbReference>
<evidence type="ECO:0000256" key="1">
    <source>
        <dbReference type="ARBA" id="ARBA00004123"/>
    </source>
</evidence>